<dbReference type="SMART" id="SM00115">
    <property type="entry name" value="CASc"/>
    <property type="match status" value="1"/>
</dbReference>
<dbReference type="GeneID" id="114799226"/>
<evidence type="ECO:0000256" key="2">
    <source>
        <dbReference type="RuleBase" id="RU003971"/>
    </source>
</evidence>
<dbReference type="GO" id="GO:0050727">
    <property type="term" value="P:regulation of inflammatory response"/>
    <property type="evidence" value="ECO:0007669"/>
    <property type="project" value="TreeGrafter"/>
</dbReference>
<dbReference type="GO" id="GO:0072559">
    <property type="term" value="C:NLRP3 inflammasome complex"/>
    <property type="evidence" value="ECO:0007669"/>
    <property type="project" value="TreeGrafter"/>
</dbReference>
<dbReference type="GO" id="GO:0006508">
    <property type="term" value="P:proteolysis"/>
    <property type="evidence" value="ECO:0007669"/>
    <property type="project" value="InterPro"/>
</dbReference>
<dbReference type="SUPFAM" id="SSF52129">
    <property type="entry name" value="Caspase-like"/>
    <property type="match status" value="1"/>
</dbReference>
<dbReference type="FunFam" id="3.40.50.1460:FF:000007">
    <property type="entry name" value="Caspase-1"/>
    <property type="match status" value="1"/>
</dbReference>
<dbReference type="RefSeq" id="XP_028851519.1">
    <property type="nucleotide sequence ID" value="XM_028995686.1"/>
</dbReference>
<dbReference type="PANTHER" id="PTHR47901">
    <property type="entry name" value="CASPASE RECRUITMENT DOMAIN-CONTAINING PROTEIN 18"/>
    <property type="match status" value="1"/>
</dbReference>
<dbReference type="Pfam" id="PF00656">
    <property type="entry name" value="Peptidase_C14"/>
    <property type="match status" value="1"/>
</dbReference>
<reference evidence="6 7" key="1">
    <citation type="submission" date="2020-06" db="EMBL/GenBank/DDBJ databases">
        <authorList>
            <consortium name="Wellcome Sanger Institute Data Sharing"/>
        </authorList>
    </citation>
    <scope>NUCLEOTIDE SEQUENCE [LARGE SCALE GENOMIC DNA]</scope>
</reference>
<evidence type="ECO:0000259" key="5">
    <source>
        <dbReference type="PROSITE" id="PS50208"/>
    </source>
</evidence>
<feature type="domain" description="Caspase family p20" evidence="5">
    <location>
        <begin position="205"/>
        <end position="335"/>
    </location>
</feature>
<comment type="similarity">
    <text evidence="1 2">Belongs to the peptidase C14A family.</text>
</comment>
<dbReference type="GO" id="GO:0072557">
    <property type="term" value="C:IPAF inflammasome complex"/>
    <property type="evidence" value="ECO:0007669"/>
    <property type="project" value="TreeGrafter"/>
</dbReference>
<evidence type="ECO:0000259" key="4">
    <source>
        <dbReference type="PROSITE" id="PS50207"/>
    </source>
</evidence>
<dbReference type="CDD" id="cd00032">
    <property type="entry name" value="CASc"/>
    <property type="match status" value="1"/>
</dbReference>
<accession>A0AAY4A3K5</accession>
<feature type="region of interest" description="Disordered" evidence="3">
    <location>
        <begin position="1"/>
        <end position="26"/>
    </location>
</feature>
<dbReference type="PROSITE" id="PS50207">
    <property type="entry name" value="CASPASE_P10"/>
    <property type="match status" value="1"/>
</dbReference>
<dbReference type="GeneTree" id="ENSGT00940000162428"/>
<sequence>MATCDDVPDSAPAPQSTEAKSLESPTDVRLPCGHLSPPDYLLAWCQFQLEQGRTVFGCPQCGDGLAGRTGLSYQLIAGKVSLSDRQKRYFEETVSRLTALTLCDFKPCPGCGSFVERIDLNNLCVHCTICTAKKARTYQFCWLCLKEWTGPFLNAKHCANSGCGQKVQEQEITPSFTFCQPEFKSKTLQSEGDDVYPLLDKSRLRRRLALVISNIEFEHLSDRIGGEKDEADMKSLLEILGYSVVILKNLTAQGMNASIKDFSKRKEHIQSDSCFVVIMSHGCAEGICGTHDLPGSEQEDIFKVEEIFKSLNTANCAGLRDKPKVILIQSCRGGECGVTMVPDSAPIRRSQRKEHTEKDFICLRSSTPDTVSYRCPENGSVFIQTIVQVFHQYADENHIEELFRRVLKKFKDSYPDQMPCKDRTTLVKKFYLFPGL</sequence>
<dbReference type="InterPro" id="IPR001309">
    <property type="entry name" value="Pept_C14_p20"/>
</dbReference>
<dbReference type="InterPro" id="IPR011600">
    <property type="entry name" value="Pept_C14_caspase"/>
</dbReference>
<dbReference type="Gene3D" id="3.40.50.1460">
    <property type="match status" value="1"/>
</dbReference>
<dbReference type="InterPro" id="IPR002398">
    <property type="entry name" value="Pept_C14"/>
</dbReference>
<name>A0AAY4A3K5_9TELE</name>
<dbReference type="Ensembl" id="ENSDCDT00010003490.1">
    <property type="protein sequence ID" value="ENSDCDP00010003359.1"/>
    <property type="gene ID" value="ENSDCDG00010001548.1"/>
</dbReference>
<evidence type="ECO:0000256" key="3">
    <source>
        <dbReference type="SAM" id="MobiDB-lite"/>
    </source>
</evidence>
<dbReference type="InterPro" id="IPR002138">
    <property type="entry name" value="Pept_C14_p10"/>
</dbReference>
<keyword evidence="7" id="KW-1185">Reference proteome</keyword>
<dbReference type="GO" id="GO:0097169">
    <property type="term" value="C:AIM2 inflammasome complex"/>
    <property type="evidence" value="ECO:0007669"/>
    <property type="project" value="TreeGrafter"/>
</dbReference>
<evidence type="ECO:0000313" key="7">
    <source>
        <dbReference type="Proteomes" id="UP000694580"/>
    </source>
</evidence>
<proteinExistence type="inferred from homology"/>
<dbReference type="AlphaFoldDB" id="A0AAY4A3K5"/>
<dbReference type="PANTHER" id="PTHR47901:SF3">
    <property type="entry name" value="CASPASE-1"/>
    <property type="match status" value="1"/>
</dbReference>
<evidence type="ECO:0000256" key="1">
    <source>
        <dbReference type="ARBA" id="ARBA00010134"/>
    </source>
</evidence>
<protein>
    <submittedName>
        <fullName evidence="6">Uncharacterized protein</fullName>
    </submittedName>
</protein>
<dbReference type="InterPro" id="IPR016129">
    <property type="entry name" value="Caspase_his_AS"/>
</dbReference>
<dbReference type="InterPro" id="IPR015917">
    <property type="entry name" value="Pept_C14A"/>
</dbReference>
<organism evidence="6 7">
    <name type="scientific">Denticeps clupeoides</name>
    <name type="common">denticle herring</name>
    <dbReference type="NCBI Taxonomy" id="299321"/>
    <lineage>
        <taxon>Eukaryota</taxon>
        <taxon>Metazoa</taxon>
        <taxon>Chordata</taxon>
        <taxon>Craniata</taxon>
        <taxon>Vertebrata</taxon>
        <taxon>Euteleostomi</taxon>
        <taxon>Actinopterygii</taxon>
        <taxon>Neopterygii</taxon>
        <taxon>Teleostei</taxon>
        <taxon>Clupei</taxon>
        <taxon>Clupeiformes</taxon>
        <taxon>Denticipitoidei</taxon>
        <taxon>Denticipitidae</taxon>
        <taxon>Denticeps</taxon>
    </lineage>
</organism>
<dbReference type="GO" id="GO:0004197">
    <property type="term" value="F:cysteine-type endopeptidase activity"/>
    <property type="evidence" value="ECO:0007669"/>
    <property type="project" value="InterPro"/>
</dbReference>
<gene>
    <name evidence="6" type="primary">casp23</name>
</gene>
<dbReference type="PRINTS" id="PR00376">
    <property type="entry name" value="IL1BCENZYME"/>
</dbReference>
<dbReference type="PROSITE" id="PS50208">
    <property type="entry name" value="CASPASE_P20"/>
    <property type="match status" value="1"/>
</dbReference>
<dbReference type="InterPro" id="IPR029030">
    <property type="entry name" value="Caspase-like_dom_sf"/>
</dbReference>
<dbReference type="PROSITE" id="PS01121">
    <property type="entry name" value="CASPASE_HIS"/>
    <property type="match status" value="1"/>
</dbReference>
<reference evidence="6" key="3">
    <citation type="submission" date="2025-09" db="UniProtKB">
        <authorList>
            <consortium name="Ensembl"/>
        </authorList>
    </citation>
    <scope>IDENTIFICATION</scope>
</reference>
<feature type="domain" description="Caspase family p10" evidence="4">
    <location>
        <begin position="350"/>
        <end position="434"/>
    </location>
</feature>
<reference evidence="6" key="2">
    <citation type="submission" date="2025-08" db="UniProtKB">
        <authorList>
            <consortium name="Ensembl"/>
        </authorList>
    </citation>
    <scope>IDENTIFICATION</scope>
</reference>
<dbReference type="Proteomes" id="UP000694580">
    <property type="component" value="Chromosome 1"/>
</dbReference>
<evidence type="ECO:0000313" key="6">
    <source>
        <dbReference type="Ensembl" id="ENSDCDP00010003359.1"/>
    </source>
</evidence>